<dbReference type="PRINTS" id="PR01438">
    <property type="entry name" value="UNVRSLSTRESS"/>
</dbReference>
<accession>A0ABW7N7T5</accession>
<comment type="similarity">
    <text evidence="1">Belongs to the universal stress protein A family.</text>
</comment>
<evidence type="ECO:0000259" key="2">
    <source>
        <dbReference type="Pfam" id="PF00582"/>
    </source>
</evidence>
<evidence type="ECO:0000256" key="1">
    <source>
        <dbReference type="ARBA" id="ARBA00008791"/>
    </source>
</evidence>
<dbReference type="RefSeq" id="WP_395417216.1">
    <property type="nucleotide sequence ID" value="NZ_JBIPKE010000015.1"/>
</dbReference>
<name>A0ABW7N7T5_9BACT</name>
<dbReference type="PANTHER" id="PTHR46268">
    <property type="entry name" value="STRESS RESPONSE PROTEIN NHAX"/>
    <property type="match status" value="1"/>
</dbReference>
<dbReference type="Proteomes" id="UP001610063">
    <property type="component" value="Unassembled WGS sequence"/>
</dbReference>
<sequence length="283" mass="31287">MKNILVPYDFSDVAHHALNFATDLARKGSDCKVTLINVIEQPTPDTIKTMGIVGHDPMQSLYIKMLIDTAKGKMEAIMADSSYKDITLKYKIVLGQPFKEISEEIKTSGIELVVMGTSGSSGAEEFLVGSNAERMVRYSKCPVITIAKATSASDVKDIVLASNYHDVPTSFVEHVKKLQKIFGAKLRMVKINTPASFTSTRHDRKQMEEFISKFGIENYTHESYNFSNEEDGVIAYAEDIDADLIAIGTRQRRGVGHFLAGSIAEDVVNHSQVPVWTFGLDNA</sequence>
<feature type="domain" description="UspA" evidence="2">
    <location>
        <begin position="228"/>
        <end position="276"/>
    </location>
</feature>
<dbReference type="InterPro" id="IPR006016">
    <property type="entry name" value="UspA"/>
</dbReference>
<keyword evidence="4" id="KW-1185">Reference proteome</keyword>
<feature type="domain" description="UspA" evidence="2">
    <location>
        <begin position="1"/>
        <end position="145"/>
    </location>
</feature>
<comment type="caution">
    <text evidence="3">The sequence shown here is derived from an EMBL/GenBank/DDBJ whole genome shotgun (WGS) entry which is preliminary data.</text>
</comment>
<gene>
    <name evidence="3" type="ORF">ACHKAR_09490</name>
</gene>
<evidence type="ECO:0000313" key="4">
    <source>
        <dbReference type="Proteomes" id="UP001610063"/>
    </source>
</evidence>
<dbReference type="PANTHER" id="PTHR46268:SF22">
    <property type="entry name" value="SENSOR PROTEIN KDPD-RELATED"/>
    <property type="match status" value="1"/>
</dbReference>
<proteinExistence type="inferred from homology"/>
<evidence type="ECO:0000313" key="3">
    <source>
        <dbReference type="EMBL" id="MFH6983672.1"/>
    </source>
</evidence>
<dbReference type="EMBL" id="JBIPKE010000015">
    <property type="protein sequence ID" value="MFH6983672.1"/>
    <property type="molecule type" value="Genomic_DNA"/>
</dbReference>
<dbReference type="InterPro" id="IPR006015">
    <property type="entry name" value="Universal_stress_UspA"/>
</dbReference>
<reference evidence="3 4" key="1">
    <citation type="journal article" date="2013" name="Int. J. Syst. Evol. Microbiol.">
        <title>Marinoscillum luteum sp. nov., isolated from marine sediment.</title>
        <authorList>
            <person name="Cha I.T."/>
            <person name="Park S.J."/>
            <person name="Kim S.J."/>
            <person name="Kim J.G."/>
            <person name="Jung M.Y."/>
            <person name="Shin K.S."/>
            <person name="Kwon K.K."/>
            <person name="Yang S.H."/>
            <person name="Seo Y.S."/>
            <person name="Rhee S.K."/>
        </authorList>
    </citation>
    <scope>NUCLEOTIDE SEQUENCE [LARGE SCALE GENOMIC DNA]</scope>
    <source>
        <strain evidence="3 4">KCTC 23939</strain>
    </source>
</reference>
<protein>
    <submittedName>
        <fullName evidence="3">Universal stress protein</fullName>
    </submittedName>
</protein>
<dbReference type="Gene3D" id="3.40.50.620">
    <property type="entry name" value="HUPs"/>
    <property type="match status" value="2"/>
</dbReference>
<dbReference type="CDD" id="cd00293">
    <property type="entry name" value="USP-like"/>
    <property type="match status" value="2"/>
</dbReference>
<dbReference type="Pfam" id="PF00582">
    <property type="entry name" value="Usp"/>
    <property type="match status" value="2"/>
</dbReference>
<organism evidence="3 4">
    <name type="scientific">Marinoscillum luteum</name>
    <dbReference type="NCBI Taxonomy" id="861051"/>
    <lineage>
        <taxon>Bacteria</taxon>
        <taxon>Pseudomonadati</taxon>
        <taxon>Bacteroidota</taxon>
        <taxon>Cytophagia</taxon>
        <taxon>Cytophagales</taxon>
        <taxon>Reichenbachiellaceae</taxon>
        <taxon>Marinoscillum</taxon>
    </lineage>
</organism>
<dbReference type="SUPFAM" id="SSF52402">
    <property type="entry name" value="Adenine nucleotide alpha hydrolases-like"/>
    <property type="match status" value="2"/>
</dbReference>
<dbReference type="InterPro" id="IPR014729">
    <property type="entry name" value="Rossmann-like_a/b/a_fold"/>
</dbReference>